<dbReference type="AlphaFoldDB" id="A0A1I6UWM9"/>
<dbReference type="OrthoDB" id="9802426at2"/>
<dbReference type="InterPro" id="IPR011006">
    <property type="entry name" value="CheY-like_superfamily"/>
</dbReference>
<evidence type="ECO:0000256" key="2">
    <source>
        <dbReference type="ARBA" id="ARBA00023012"/>
    </source>
</evidence>
<dbReference type="InterPro" id="IPR036388">
    <property type="entry name" value="WH-like_DNA-bd_sf"/>
</dbReference>
<dbReference type="GO" id="GO:0000156">
    <property type="term" value="F:phosphorelay response regulator activity"/>
    <property type="evidence" value="ECO:0007669"/>
    <property type="project" value="TreeGrafter"/>
</dbReference>
<keyword evidence="4 7" id="KW-0238">DNA-binding</keyword>
<feature type="domain" description="OmpR/PhoB-type" evidence="9">
    <location>
        <begin position="124"/>
        <end position="220"/>
    </location>
</feature>
<proteinExistence type="predicted"/>
<sequence length="224" mass="25178">MRILLVEDHEDFAATVAVRLGRDGHSVDVESDGGRAYALLGHKEFDLVLLDVNLPGRSGFEVLREMRLSGDDTPVLILTARSEVDDRILGLDTGADDFLVKPVDLGELAARCRMLGRRRAGRAQNVVTCRGFSYDRAARRATFEGRDIVMPARELQLLEIFLDHLGKVLTKEEVAHRLYTFDEAPNLNSIEQFVARLRRKLEGTPVRLQTFRGLGYMARLDDEA</sequence>
<feature type="modified residue" description="4-aspartylphosphate" evidence="6">
    <location>
        <position position="51"/>
    </location>
</feature>
<evidence type="ECO:0000313" key="11">
    <source>
        <dbReference type="Proteomes" id="UP000199392"/>
    </source>
</evidence>
<dbReference type="InterPro" id="IPR039420">
    <property type="entry name" value="WalR-like"/>
</dbReference>
<dbReference type="Pfam" id="PF00486">
    <property type="entry name" value="Trans_reg_C"/>
    <property type="match status" value="1"/>
</dbReference>
<dbReference type="GO" id="GO:0005829">
    <property type="term" value="C:cytosol"/>
    <property type="evidence" value="ECO:0007669"/>
    <property type="project" value="TreeGrafter"/>
</dbReference>
<dbReference type="FunFam" id="3.40.50.2300:FF:000002">
    <property type="entry name" value="DNA-binding response regulator PhoP"/>
    <property type="match status" value="1"/>
</dbReference>
<keyword evidence="1 6" id="KW-0597">Phosphoprotein</keyword>
<keyword evidence="5" id="KW-0804">Transcription</keyword>
<protein>
    <submittedName>
        <fullName evidence="10">Two-component system, OmpR family, response regulator TctD</fullName>
    </submittedName>
</protein>
<evidence type="ECO:0000256" key="6">
    <source>
        <dbReference type="PROSITE-ProRule" id="PRU00169"/>
    </source>
</evidence>
<dbReference type="Proteomes" id="UP000199392">
    <property type="component" value="Unassembled WGS sequence"/>
</dbReference>
<evidence type="ECO:0000256" key="4">
    <source>
        <dbReference type="ARBA" id="ARBA00023125"/>
    </source>
</evidence>
<dbReference type="InterPro" id="IPR001789">
    <property type="entry name" value="Sig_transdc_resp-reg_receiver"/>
</dbReference>
<reference evidence="11" key="1">
    <citation type="submission" date="2016-10" db="EMBL/GenBank/DDBJ databases">
        <authorList>
            <person name="Varghese N."/>
            <person name="Submissions S."/>
        </authorList>
    </citation>
    <scope>NUCLEOTIDE SEQUENCE [LARGE SCALE GENOMIC DNA]</scope>
    <source>
        <strain evidence="11">DSM 26894</strain>
    </source>
</reference>
<dbReference type="EMBL" id="FOZW01000009">
    <property type="protein sequence ID" value="SFT05861.1"/>
    <property type="molecule type" value="Genomic_DNA"/>
</dbReference>
<feature type="DNA-binding region" description="OmpR/PhoB-type" evidence="7">
    <location>
        <begin position="124"/>
        <end position="220"/>
    </location>
</feature>
<feature type="domain" description="Response regulatory" evidence="8">
    <location>
        <begin position="2"/>
        <end position="116"/>
    </location>
</feature>
<name>A0A1I6UWM9_9RHOB</name>
<dbReference type="GO" id="GO:0032993">
    <property type="term" value="C:protein-DNA complex"/>
    <property type="evidence" value="ECO:0007669"/>
    <property type="project" value="TreeGrafter"/>
</dbReference>
<evidence type="ECO:0000256" key="3">
    <source>
        <dbReference type="ARBA" id="ARBA00023015"/>
    </source>
</evidence>
<accession>A0A1I6UWM9</accession>
<dbReference type="PANTHER" id="PTHR48111:SF67">
    <property type="entry name" value="TRANSCRIPTIONAL REGULATORY PROTEIN TCTD"/>
    <property type="match status" value="1"/>
</dbReference>
<evidence type="ECO:0000259" key="9">
    <source>
        <dbReference type="PROSITE" id="PS51755"/>
    </source>
</evidence>
<dbReference type="Gene3D" id="3.40.50.2300">
    <property type="match status" value="1"/>
</dbReference>
<keyword evidence="2" id="KW-0902">Two-component regulatory system</keyword>
<evidence type="ECO:0000256" key="7">
    <source>
        <dbReference type="PROSITE-ProRule" id="PRU01091"/>
    </source>
</evidence>
<dbReference type="Gene3D" id="1.10.10.10">
    <property type="entry name" value="Winged helix-like DNA-binding domain superfamily/Winged helix DNA-binding domain"/>
    <property type="match status" value="1"/>
</dbReference>
<gene>
    <name evidence="10" type="ORF">SAMN04488050_10972</name>
</gene>
<dbReference type="CDD" id="cd00383">
    <property type="entry name" value="trans_reg_C"/>
    <property type="match status" value="1"/>
</dbReference>
<dbReference type="PROSITE" id="PS51755">
    <property type="entry name" value="OMPR_PHOB"/>
    <property type="match status" value="1"/>
</dbReference>
<dbReference type="GO" id="GO:0006355">
    <property type="term" value="P:regulation of DNA-templated transcription"/>
    <property type="evidence" value="ECO:0007669"/>
    <property type="project" value="InterPro"/>
</dbReference>
<dbReference type="GO" id="GO:0000976">
    <property type="term" value="F:transcription cis-regulatory region binding"/>
    <property type="evidence" value="ECO:0007669"/>
    <property type="project" value="TreeGrafter"/>
</dbReference>
<dbReference type="RefSeq" id="WP_092429287.1">
    <property type="nucleotide sequence ID" value="NZ_FNCL01000014.1"/>
</dbReference>
<dbReference type="SMART" id="SM00448">
    <property type="entry name" value="REC"/>
    <property type="match status" value="1"/>
</dbReference>
<evidence type="ECO:0000313" key="10">
    <source>
        <dbReference type="EMBL" id="SFT05861.1"/>
    </source>
</evidence>
<organism evidence="10 11">
    <name type="scientific">Alloyangia pacifica</name>
    <dbReference type="NCBI Taxonomy" id="311180"/>
    <lineage>
        <taxon>Bacteria</taxon>
        <taxon>Pseudomonadati</taxon>
        <taxon>Pseudomonadota</taxon>
        <taxon>Alphaproteobacteria</taxon>
        <taxon>Rhodobacterales</taxon>
        <taxon>Roseobacteraceae</taxon>
        <taxon>Alloyangia</taxon>
    </lineage>
</organism>
<dbReference type="InterPro" id="IPR001867">
    <property type="entry name" value="OmpR/PhoB-type_DNA-bd"/>
</dbReference>
<evidence type="ECO:0000256" key="1">
    <source>
        <dbReference type="ARBA" id="ARBA00022553"/>
    </source>
</evidence>
<dbReference type="SMART" id="SM00862">
    <property type="entry name" value="Trans_reg_C"/>
    <property type="match status" value="1"/>
</dbReference>
<dbReference type="Pfam" id="PF00072">
    <property type="entry name" value="Response_reg"/>
    <property type="match status" value="1"/>
</dbReference>
<dbReference type="STRING" id="311180.SAMN04488050_10972"/>
<dbReference type="SUPFAM" id="SSF52172">
    <property type="entry name" value="CheY-like"/>
    <property type="match status" value="1"/>
</dbReference>
<keyword evidence="3" id="KW-0805">Transcription regulation</keyword>
<dbReference type="PROSITE" id="PS50110">
    <property type="entry name" value="RESPONSE_REGULATORY"/>
    <property type="match status" value="1"/>
</dbReference>
<evidence type="ECO:0000259" key="8">
    <source>
        <dbReference type="PROSITE" id="PS50110"/>
    </source>
</evidence>
<dbReference type="PANTHER" id="PTHR48111">
    <property type="entry name" value="REGULATOR OF RPOS"/>
    <property type="match status" value="1"/>
</dbReference>
<keyword evidence="11" id="KW-1185">Reference proteome</keyword>
<evidence type="ECO:0000256" key="5">
    <source>
        <dbReference type="ARBA" id="ARBA00023163"/>
    </source>
</evidence>
<dbReference type="Gene3D" id="6.10.250.690">
    <property type="match status" value="1"/>
</dbReference>